<name>A0ABU8RHU5_9ACTN</name>
<feature type="compositionally biased region" description="Polar residues" evidence="1">
    <location>
        <begin position="508"/>
        <end position="523"/>
    </location>
</feature>
<reference evidence="3 4" key="1">
    <citation type="journal article" date="2017" name="Int. J. Syst. Evol. Microbiol.">
        <title>Pseudokineococcus basanitobsidens sp. nov., isolated from volcanic rock.</title>
        <authorList>
            <person name="Lee D.W."/>
            <person name="Park M.Y."/>
            <person name="Kim J.J."/>
            <person name="Kim B.S."/>
        </authorList>
    </citation>
    <scope>NUCLEOTIDE SEQUENCE [LARGE SCALE GENOMIC DNA]</scope>
    <source>
        <strain evidence="3 4">DSM 103726</strain>
    </source>
</reference>
<evidence type="ECO:0000256" key="2">
    <source>
        <dbReference type="SAM" id="Phobius"/>
    </source>
</evidence>
<sequence length="523" mass="54765">MGRTLPDRLGAALREEDRGAAMLTALMLIMVVGTLSVLVLGTLVSQVRPASLVQKTTRTVFAAETGSQVALGEMRTNLAAADSNGDVYGDPTKLPCTLSGPVGESSAQLTYAVTVQYFAADPSALSSAQRSSAAMTCGTSGGRGVTTAPAYAVISSKGFDAGVPGLATTSGDRTLETQYAFQVTNKNVPGGLFRTSDTGFCLEAESAQAGSGVRYRSDCSSRNARMLWVHAKQSYIQLASTIGTSTPLCLQGPTGPSGGQELVRLQACAVTGPQLFSYKGSFRYQAQNDSNTGVGTRCLWSGSQSAALENARLRSSADGCVRSGDDSYLVRPYWSWNPEPAVGAGSASQPSSLQLVNYAEFGRCLEVTQENLWADRMGIGPCKQAVPGNGNRWNQVWARSEPADGTSSVTTALSVNNPYDAYDKRCLQTPGAGASPAYPVLAYCSSGEPDQVFTRTTATSSYTTSYLLVDRYGRCLGGGPTYFPDGSALTSVVAEPCDGSLDQKWNAPPNTTPAGQSNTHEGG</sequence>
<feature type="transmembrane region" description="Helical" evidence="2">
    <location>
        <begin position="21"/>
        <end position="44"/>
    </location>
</feature>
<dbReference type="RefSeq" id="WP_339574046.1">
    <property type="nucleotide sequence ID" value="NZ_JBBIAA010000003.1"/>
</dbReference>
<dbReference type="PROSITE" id="PS50231">
    <property type="entry name" value="RICIN_B_LECTIN"/>
    <property type="match status" value="2"/>
</dbReference>
<feature type="region of interest" description="Disordered" evidence="1">
    <location>
        <begin position="500"/>
        <end position="523"/>
    </location>
</feature>
<keyword evidence="2" id="KW-0812">Transmembrane</keyword>
<gene>
    <name evidence="3" type="ORF">WDZ17_05055</name>
</gene>
<dbReference type="InterPro" id="IPR035992">
    <property type="entry name" value="Ricin_B-like_lectins"/>
</dbReference>
<dbReference type="Proteomes" id="UP001387100">
    <property type="component" value="Unassembled WGS sequence"/>
</dbReference>
<protein>
    <recommendedName>
        <fullName evidence="5">Ricin-type beta-trefoil lectin protein</fullName>
    </recommendedName>
</protein>
<evidence type="ECO:0008006" key="5">
    <source>
        <dbReference type="Google" id="ProtNLM"/>
    </source>
</evidence>
<proteinExistence type="predicted"/>
<keyword evidence="4" id="KW-1185">Reference proteome</keyword>
<evidence type="ECO:0000313" key="3">
    <source>
        <dbReference type="EMBL" id="MEJ5944661.1"/>
    </source>
</evidence>
<keyword evidence="2" id="KW-1133">Transmembrane helix</keyword>
<dbReference type="SUPFAM" id="SSF50370">
    <property type="entry name" value="Ricin B-like lectins"/>
    <property type="match status" value="2"/>
</dbReference>
<accession>A0ABU8RHU5</accession>
<evidence type="ECO:0000256" key="1">
    <source>
        <dbReference type="SAM" id="MobiDB-lite"/>
    </source>
</evidence>
<dbReference type="EMBL" id="JBBIAA010000003">
    <property type="protein sequence ID" value="MEJ5944661.1"/>
    <property type="molecule type" value="Genomic_DNA"/>
</dbReference>
<keyword evidence="2" id="KW-0472">Membrane</keyword>
<evidence type="ECO:0000313" key="4">
    <source>
        <dbReference type="Proteomes" id="UP001387100"/>
    </source>
</evidence>
<comment type="caution">
    <text evidence="3">The sequence shown here is derived from an EMBL/GenBank/DDBJ whole genome shotgun (WGS) entry which is preliminary data.</text>
</comment>
<organism evidence="3 4">
    <name type="scientific">Pseudokineococcus basanitobsidens</name>
    <dbReference type="NCBI Taxonomy" id="1926649"/>
    <lineage>
        <taxon>Bacteria</taxon>
        <taxon>Bacillati</taxon>
        <taxon>Actinomycetota</taxon>
        <taxon>Actinomycetes</taxon>
        <taxon>Kineosporiales</taxon>
        <taxon>Kineosporiaceae</taxon>
        <taxon>Pseudokineococcus</taxon>
    </lineage>
</organism>
<dbReference type="Gene3D" id="2.80.10.50">
    <property type="match status" value="1"/>
</dbReference>